<evidence type="ECO:0000313" key="1">
    <source>
        <dbReference type="EMBL" id="QFG74542.1"/>
    </source>
</evidence>
<dbReference type="InterPro" id="IPR008775">
    <property type="entry name" value="Phytyl_CoA_dOase-like"/>
</dbReference>
<dbReference type="SUPFAM" id="SSF51197">
    <property type="entry name" value="Clavaminate synthase-like"/>
    <property type="match status" value="1"/>
</dbReference>
<dbReference type="Pfam" id="PF05721">
    <property type="entry name" value="PhyH"/>
    <property type="match status" value="1"/>
</dbReference>
<dbReference type="EMBL" id="MN448289">
    <property type="protein sequence ID" value="QFG74542.1"/>
    <property type="molecule type" value="Genomic_DNA"/>
</dbReference>
<reference evidence="1" key="1">
    <citation type="journal article" date="2019" name="Philos. Trans. R. Soc. Lond., B, Biol. Sci.">
        <title>Targeted metagenomic recovery of four divergent viruses reveals shared and distinctive characteristics of giant viruses of marine eukaryotes.</title>
        <authorList>
            <person name="Needham D.M."/>
            <person name="Poirier C."/>
            <person name="Hehenberger E."/>
            <person name="Jimenez V."/>
            <person name="Swalwell J.E."/>
            <person name="Santoro A.E."/>
            <person name="Worden A.Z."/>
        </authorList>
    </citation>
    <scope>NUCLEOTIDE SEQUENCE</scope>
    <source>
        <strain evidence="1">MPacV-611</strain>
    </source>
</reference>
<organism evidence="1">
    <name type="scientific">Megaviridae environmental sample</name>
    <dbReference type="NCBI Taxonomy" id="1737588"/>
    <lineage>
        <taxon>Viruses</taxon>
        <taxon>Varidnaviria</taxon>
        <taxon>Bamfordvirae</taxon>
        <taxon>Nucleocytoviricota</taxon>
        <taxon>Megaviricetes</taxon>
        <taxon>Imitervirales</taxon>
        <taxon>Mimiviridae</taxon>
        <taxon>environmental samples</taxon>
    </lineage>
</organism>
<protein>
    <recommendedName>
        <fullName evidence="2">Phytanoyl-CoA dioxygenase</fullName>
    </recommendedName>
</protein>
<dbReference type="PANTHER" id="PTHR31630">
    <property type="entry name" value="PHYTANOYL-COA DIOXYGENASE-RELATED-RELATED"/>
    <property type="match status" value="1"/>
</dbReference>
<dbReference type="PANTHER" id="PTHR31630:SF6">
    <property type="entry name" value="PHYTANOYL-COA DIOXYGENASE-RELATED"/>
    <property type="match status" value="1"/>
</dbReference>
<evidence type="ECO:0008006" key="2">
    <source>
        <dbReference type="Google" id="ProtNLM"/>
    </source>
</evidence>
<sequence length="289" mass="34348">MNISTIKEELQQNGYCIIKNVLSSDEIKFCKEKFYDWKKTIPNHDKMHSTIDPHGIYKYHRVGHTYHGWYLRTHDVIQDIYKQLWNTEELIVSFDGCCWIPKNTKKKDNCWTHSDQAPNDSALKCYQGFVSLTDNKERTLRLYEGSHKLHKEYFKKEGITNNKNWNLINEDYLEEIKDSKKILEVPAGSLVLWDSRTFHQNQYGLPNSEERLVQYICFFPKNHIKNTDAIKKKRLKYYKDQRTTSHWPAPIYVNGLQPRTYGDKTKTIDYSKVSKTDLTLLEDKIIKLI</sequence>
<dbReference type="Gene3D" id="2.60.120.620">
    <property type="entry name" value="q2cbj1_9rhob like domain"/>
    <property type="match status" value="1"/>
</dbReference>
<accession>A0A5J6VKD4</accession>
<name>A0A5J6VKD4_9VIRU</name>
<proteinExistence type="predicted"/>